<evidence type="ECO:0000256" key="4">
    <source>
        <dbReference type="ARBA" id="ARBA00023136"/>
    </source>
</evidence>
<feature type="transmembrane region" description="Helical" evidence="5">
    <location>
        <begin position="257"/>
        <end position="277"/>
    </location>
</feature>
<reference evidence="7" key="1">
    <citation type="journal article" date="2021" name="Microb. Physiol.">
        <title>Proteogenomic Insights into the Physiology of Marine, Sulfate-Reducing, Filamentous Desulfonema limicola and Desulfonema magnum.</title>
        <authorList>
            <person name="Schnaars V."/>
            <person name="Wohlbrand L."/>
            <person name="Scheve S."/>
            <person name="Hinrichs C."/>
            <person name="Reinhardt R."/>
            <person name="Rabus R."/>
        </authorList>
    </citation>
    <scope>NUCLEOTIDE SEQUENCE</scope>
    <source>
        <strain evidence="7">5ac10</strain>
    </source>
</reference>
<proteinExistence type="predicted"/>
<feature type="transmembrane region" description="Helical" evidence="5">
    <location>
        <begin position="86"/>
        <end position="104"/>
    </location>
</feature>
<dbReference type="InterPro" id="IPR051337">
    <property type="entry name" value="OPA_Antiporter"/>
</dbReference>
<keyword evidence="8" id="KW-1185">Reference proteome</keyword>
<protein>
    <submittedName>
        <fullName evidence="7">Major facilitator superfamily transporter</fullName>
    </submittedName>
</protein>
<dbReference type="SUPFAM" id="SSF103473">
    <property type="entry name" value="MFS general substrate transporter"/>
    <property type="match status" value="1"/>
</dbReference>
<dbReference type="GO" id="GO:0012505">
    <property type="term" value="C:endomembrane system"/>
    <property type="evidence" value="ECO:0007669"/>
    <property type="project" value="UniProtKB-SubCell"/>
</dbReference>
<gene>
    <name evidence="7" type="ORF">dnl_45320</name>
</gene>
<feature type="transmembrane region" description="Helical" evidence="5">
    <location>
        <begin position="154"/>
        <end position="171"/>
    </location>
</feature>
<feature type="domain" description="Major facilitator superfamily (MFS) profile" evidence="6">
    <location>
        <begin position="20"/>
        <end position="337"/>
    </location>
</feature>
<dbReference type="GO" id="GO:0035435">
    <property type="term" value="P:phosphate ion transmembrane transport"/>
    <property type="evidence" value="ECO:0007669"/>
    <property type="project" value="TreeGrafter"/>
</dbReference>
<dbReference type="InterPro" id="IPR020846">
    <property type="entry name" value="MFS_dom"/>
</dbReference>
<evidence type="ECO:0000256" key="1">
    <source>
        <dbReference type="ARBA" id="ARBA00004127"/>
    </source>
</evidence>
<dbReference type="GO" id="GO:0016020">
    <property type="term" value="C:membrane"/>
    <property type="evidence" value="ECO:0007669"/>
    <property type="project" value="UniProtKB-ARBA"/>
</dbReference>
<feature type="transmembrane region" description="Helical" evidence="5">
    <location>
        <begin position="177"/>
        <end position="193"/>
    </location>
</feature>
<evidence type="ECO:0000256" key="3">
    <source>
        <dbReference type="ARBA" id="ARBA00022989"/>
    </source>
</evidence>
<dbReference type="AlphaFoldDB" id="A0A975BBG8"/>
<keyword evidence="3 5" id="KW-1133">Transmembrane helix</keyword>
<dbReference type="InterPro" id="IPR036259">
    <property type="entry name" value="MFS_trans_sf"/>
</dbReference>
<dbReference type="PROSITE" id="PS50850">
    <property type="entry name" value="MFS"/>
    <property type="match status" value="1"/>
</dbReference>
<evidence type="ECO:0000259" key="6">
    <source>
        <dbReference type="PROSITE" id="PS50850"/>
    </source>
</evidence>
<feature type="transmembrane region" description="Helical" evidence="5">
    <location>
        <begin position="21"/>
        <end position="39"/>
    </location>
</feature>
<evidence type="ECO:0000256" key="5">
    <source>
        <dbReference type="SAM" id="Phobius"/>
    </source>
</evidence>
<dbReference type="Gene3D" id="1.20.1250.20">
    <property type="entry name" value="MFS general substrate transporter like domains"/>
    <property type="match status" value="2"/>
</dbReference>
<dbReference type="RefSeq" id="WP_207688124.1">
    <property type="nucleotide sequence ID" value="NZ_CP061799.1"/>
</dbReference>
<evidence type="ECO:0000313" key="8">
    <source>
        <dbReference type="Proteomes" id="UP000663720"/>
    </source>
</evidence>
<feature type="transmembrane region" description="Helical" evidence="5">
    <location>
        <begin position="59"/>
        <end position="79"/>
    </location>
</feature>
<dbReference type="PANTHER" id="PTHR43826:SF3">
    <property type="entry name" value="GLUCOSE-6-PHOSPHATE EXCHANGER SLC37A4"/>
    <property type="match status" value="1"/>
</dbReference>
<dbReference type="KEGG" id="dli:dnl_45320"/>
<keyword evidence="2 5" id="KW-0812">Transmembrane</keyword>
<evidence type="ECO:0000256" key="2">
    <source>
        <dbReference type="ARBA" id="ARBA00022692"/>
    </source>
</evidence>
<dbReference type="PANTHER" id="PTHR43826">
    <property type="entry name" value="GLUCOSE-6-PHOSPHATE EXCHANGER SLC37A4"/>
    <property type="match status" value="1"/>
</dbReference>
<name>A0A975BBG8_9BACT</name>
<sequence length="337" mass="36675">MQDAEINDCPMPEPFRAKITITLFAAWLFYLGFVTRVMFAPLMPAIEQDLKISHSQAGSLFLMMSIGYLIAPLCSGLISSKINHRGTLNISAWAVGLALIPFAFVKNIWIIRLLLMIIGLAAGIHLPSAIATITAEIKKEDWGKALSVHQSAPPLSFVSAPLIAALLMNWLTWRIVLLTWSAAALLTALAYSLKGKGGDFPGRIPNLGNVKYIAGKPSFWIMVILFAMAMGGNAGIYAMLPLFLVTDHGMELTKANTLIGLSQLSGLIMVFAAGWITDKIGQKPAMAVTLLTAGISTFLLGILKDQWLVIIIFIQPALLSSFFLRHLVLCHALLRHP</sequence>
<accession>A0A975BBG8</accession>
<dbReference type="Pfam" id="PF07690">
    <property type="entry name" value="MFS_1"/>
    <property type="match status" value="1"/>
</dbReference>
<dbReference type="EMBL" id="CP061799">
    <property type="protein sequence ID" value="QTA82164.1"/>
    <property type="molecule type" value="Genomic_DNA"/>
</dbReference>
<dbReference type="Proteomes" id="UP000663720">
    <property type="component" value="Chromosome"/>
</dbReference>
<feature type="transmembrane region" description="Helical" evidence="5">
    <location>
        <begin position="284"/>
        <end position="303"/>
    </location>
</feature>
<feature type="transmembrane region" description="Helical" evidence="5">
    <location>
        <begin position="309"/>
        <end position="334"/>
    </location>
</feature>
<evidence type="ECO:0000313" key="7">
    <source>
        <dbReference type="EMBL" id="QTA82164.1"/>
    </source>
</evidence>
<organism evidence="7 8">
    <name type="scientific">Desulfonema limicola</name>
    <dbReference type="NCBI Taxonomy" id="45656"/>
    <lineage>
        <taxon>Bacteria</taxon>
        <taxon>Pseudomonadati</taxon>
        <taxon>Thermodesulfobacteriota</taxon>
        <taxon>Desulfobacteria</taxon>
        <taxon>Desulfobacterales</taxon>
        <taxon>Desulfococcaceae</taxon>
        <taxon>Desulfonema</taxon>
    </lineage>
</organism>
<comment type="subcellular location">
    <subcellularLocation>
        <location evidence="1">Endomembrane system</location>
        <topology evidence="1">Multi-pass membrane protein</topology>
    </subcellularLocation>
</comment>
<feature type="transmembrane region" description="Helical" evidence="5">
    <location>
        <begin position="110"/>
        <end position="133"/>
    </location>
</feature>
<dbReference type="InterPro" id="IPR011701">
    <property type="entry name" value="MFS"/>
</dbReference>
<feature type="transmembrane region" description="Helical" evidence="5">
    <location>
        <begin position="219"/>
        <end position="245"/>
    </location>
</feature>
<dbReference type="GO" id="GO:0061513">
    <property type="term" value="F:glucose 6-phosphate:phosphate antiporter activity"/>
    <property type="evidence" value="ECO:0007669"/>
    <property type="project" value="TreeGrafter"/>
</dbReference>
<keyword evidence="4 5" id="KW-0472">Membrane</keyword>